<evidence type="ECO:0000313" key="2">
    <source>
        <dbReference type="EMBL" id="KIK18178.1"/>
    </source>
</evidence>
<evidence type="ECO:0000256" key="1">
    <source>
        <dbReference type="SAM" id="MobiDB-lite"/>
    </source>
</evidence>
<name>A0A0C9ZDZ6_9AGAM</name>
<gene>
    <name evidence="2" type="ORF">PISMIDRAFT_684471</name>
</gene>
<dbReference type="Proteomes" id="UP000054018">
    <property type="component" value="Unassembled WGS sequence"/>
</dbReference>
<protein>
    <submittedName>
        <fullName evidence="2">Uncharacterized protein</fullName>
    </submittedName>
</protein>
<organism evidence="2 3">
    <name type="scientific">Pisolithus microcarpus 441</name>
    <dbReference type="NCBI Taxonomy" id="765257"/>
    <lineage>
        <taxon>Eukaryota</taxon>
        <taxon>Fungi</taxon>
        <taxon>Dikarya</taxon>
        <taxon>Basidiomycota</taxon>
        <taxon>Agaricomycotina</taxon>
        <taxon>Agaricomycetes</taxon>
        <taxon>Agaricomycetidae</taxon>
        <taxon>Boletales</taxon>
        <taxon>Sclerodermatineae</taxon>
        <taxon>Pisolithaceae</taxon>
        <taxon>Pisolithus</taxon>
    </lineage>
</organism>
<dbReference type="AlphaFoldDB" id="A0A0C9ZDZ6"/>
<reference evidence="3" key="2">
    <citation type="submission" date="2015-01" db="EMBL/GenBank/DDBJ databases">
        <title>Evolutionary Origins and Diversification of the Mycorrhizal Mutualists.</title>
        <authorList>
            <consortium name="DOE Joint Genome Institute"/>
            <consortium name="Mycorrhizal Genomics Consortium"/>
            <person name="Kohler A."/>
            <person name="Kuo A."/>
            <person name="Nagy L.G."/>
            <person name="Floudas D."/>
            <person name="Copeland A."/>
            <person name="Barry K.W."/>
            <person name="Cichocki N."/>
            <person name="Veneault-Fourrey C."/>
            <person name="LaButti K."/>
            <person name="Lindquist E.A."/>
            <person name="Lipzen A."/>
            <person name="Lundell T."/>
            <person name="Morin E."/>
            <person name="Murat C."/>
            <person name="Riley R."/>
            <person name="Ohm R."/>
            <person name="Sun H."/>
            <person name="Tunlid A."/>
            <person name="Henrissat B."/>
            <person name="Grigoriev I.V."/>
            <person name="Hibbett D.S."/>
            <person name="Martin F."/>
        </authorList>
    </citation>
    <scope>NUCLEOTIDE SEQUENCE [LARGE SCALE GENOMIC DNA]</scope>
    <source>
        <strain evidence="3">441</strain>
    </source>
</reference>
<keyword evidence="3" id="KW-1185">Reference proteome</keyword>
<feature type="region of interest" description="Disordered" evidence="1">
    <location>
        <begin position="13"/>
        <end position="41"/>
    </location>
</feature>
<accession>A0A0C9ZDZ6</accession>
<reference evidence="2 3" key="1">
    <citation type="submission" date="2014-04" db="EMBL/GenBank/DDBJ databases">
        <authorList>
            <consortium name="DOE Joint Genome Institute"/>
            <person name="Kuo A."/>
            <person name="Kohler A."/>
            <person name="Costa M.D."/>
            <person name="Nagy L.G."/>
            <person name="Floudas D."/>
            <person name="Copeland A."/>
            <person name="Barry K.W."/>
            <person name="Cichocki N."/>
            <person name="Veneault-Fourrey C."/>
            <person name="LaButti K."/>
            <person name="Lindquist E.A."/>
            <person name="Lipzen A."/>
            <person name="Lundell T."/>
            <person name="Morin E."/>
            <person name="Murat C."/>
            <person name="Sun H."/>
            <person name="Tunlid A."/>
            <person name="Henrissat B."/>
            <person name="Grigoriev I.V."/>
            <person name="Hibbett D.S."/>
            <person name="Martin F."/>
            <person name="Nordberg H.P."/>
            <person name="Cantor M.N."/>
            <person name="Hua S.X."/>
        </authorList>
    </citation>
    <scope>NUCLEOTIDE SEQUENCE [LARGE SCALE GENOMIC DNA]</scope>
    <source>
        <strain evidence="2 3">441</strain>
    </source>
</reference>
<evidence type="ECO:0000313" key="3">
    <source>
        <dbReference type="Proteomes" id="UP000054018"/>
    </source>
</evidence>
<dbReference type="HOGENOM" id="CLU_1960434_0_0_1"/>
<proteinExistence type="predicted"/>
<dbReference type="EMBL" id="KN833811">
    <property type="protein sequence ID" value="KIK18178.1"/>
    <property type="molecule type" value="Genomic_DNA"/>
</dbReference>
<sequence>MFAILLGSADSLSPLNPPRTGYHRGYPKAVDPTRQGSQGNILIRNTTPSEQAPMECSECAEEVTPPHTGWSNRCEATGTVPRRGKCIAYCENRRSDEGKNQVRIACTKPYTSKCSYCLARLRNADSVQ</sequence>